<dbReference type="Proteomes" id="UP000491181">
    <property type="component" value="Unassembled WGS sequence"/>
</dbReference>
<sequence length="38" mass="4206">MDTLSLAKVTLLFILTLIERDDGQKKQILETPTNGSCV</sequence>
<protein>
    <submittedName>
        <fullName evidence="1">Uncharacterized protein</fullName>
    </submittedName>
</protein>
<evidence type="ECO:0000313" key="2">
    <source>
        <dbReference type="Proteomes" id="UP000491181"/>
    </source>
</evidence>
<gene>
    <name evidence="1" type="ORF">IMSAGC001_03951</name>
</gene>
<organism evidence="1 2">
    <name type="scientific">Bacteroides acidifaciens</name>
    <dbReference type="NCBI Taxonomy" id="85831"/>
    <lineage>
        <taxon>Bacteria</taxon>
        <taxon>Pseudomonadati</taxon>
        <taxon>Bacteroidota</taxon>
        <taxon>Bacteroidia</taxon>
        <taxon>Bacteroidales</taxon>
        <taxon>Bacteroidaceae</taxon>
        <taxon>Bacteroides</taxon>
    </lineage>
</organism>
<accession>A0A7J0A873</accession>
<dbReference type="EMBL" id="BLLS01000231">
    <property type="protein sequence ID" value="GFH88508.1"/>
    <property type="molecule type" value="Genomic_DNA"/>
</dbReference>
<dbReference type="AlphaFoldDB" id="A0A7J0A873"/>
<evidence type="ECO:0000313" key="1">
    <source>
        <dbReference type="EMBL" id="GFH88508.1"/>
    </source>
</evidence>
<comment type="caution">
    <text evidence="1">The sequence shown here is derived from an EMBL/GenBank/DDBJ whole genome shotgun (WGS) entry which is preliminary data.</text>
</comment>
<proteinExistence type="predicted"/>
<name>A0A7J0A873_9BACE</name>
<reference evidence="1 2" key="1">
    <citation type="journal article" date="2020" name="Microbiome">
        <title>Single-cell genomics of uncultured bacteria reveals dietary fiber responders in the mouse gut microbiota.</title>
        <authorList>
            <person name="Chijiiwa R."/>
            <person name="Hosokawa M."/>
            <person name="Kogawa M."/>
            <person name="Nishikawa Y."/>
            <person name="Ide K."/>
            <person name="Sakanashi C."/>
            <person name="Takahashi K."/>
            <person name="Takeyama H."/>
        </authorList>
    </citation>
    <scope>NUCLEOTIDE SEQUENCE [LARGE SCALE GENOMIC DNA]</scope>
    <source>
        <strain evidence="1">IMSAGC_001</strain>
    </source>
</reference>